<evidence type="ECO:0000313" key="1">
    <source>
        <dbReference type="EMBL" id="GLJ69671.1"/>
    </source>
</evidence>
<name>A0ABQ5T0Q9_9ACTN</name>
<gene>
    <name evidence="1" type="ORF">GCM10017579_37070</name>
</gene>
<comment type="caution">
    <text evidence="1">The sequence shown here is derived from an EMBL/GenBank/DDBJ whole genome shotgun (WGS) entry which is preliminary data.</text>
</comment>
<evidence type="ECO:0000313" key="2">
    <source>
        <dbReference type="Proteomes" id="UP001142292"/>
    </source>
</evidence>
<proteinExistence type="predicted"/>
<evidence type="ECO:0008006" key="3">
    <source>
        <dbReference type="Google" id="ProtNLM"/>
    </source>
</evidence>
<dbReference type="RefSeq" id="WP_189116788.1">
    <property type="nucleotide sequence ID" value="NZ_BMRK01000001.1"/>
</dbReference>
<accession>A0ABQ5T0Q9</accession>
<organism evidence="1 2">
    <name type="scientific">Nocardioides luteus</name>
    <dbReference type="NCBI Taxonomy" id="1844"/>
    <lineage>
        <taxon>Bacteria</taxon>
        <taxon>Bacillati</taxon>
        <taxon>Actinomycetota</taxon>
        <taxon>Actinomycetes</taxon>
        <taxon>Propionibacteriales</taxon>
        <taxon>Nocardioidaceae</taxon>
        <taxon>Nocardioides</taxon>
    </lineage>
</organism>
<reference evidence="1" key="2">
    <citation type="submission" date="2023-01" db="EMBL/GenBank/DDBJ databases">
        <authorList>
            <person name="Sun Q."/>
            <person name="Evtushenko L."/>
        </authorList>
    </citation>
    <scope>NUCLEOTIDE SEQUENCE</scope>
    <source>
        <strain evidence="1">VKM Ac-1246</strain>
    </source>
</reference>
<dbReference type="Proteomes" id="UP001142292">
    <property type="component" value="Unassembled WGS sequence"/>
</dbReference>
<dbReference type="EMBL" id="BSEL01000007">
    <property type="protein sequence ID" value="GLJ69671.1"/>
    <property type="molecule type" value="Genomic_DNA"/>
</dbReference>
<protein>
    <recommendedName>
        <fullName evidence="3">DUF5615 domain-containing protein</fullName>
    </recommendedName>
</protein>
<reference evidence="1" key="1">
    <citation type="journal article" date="2014" name="Int. J. Syst. Evol. Microbiol.">
        <title>Complete genome of a new Firmicutes species belonging to the dominant human colonic microbiota ('Ruminococcus bicirculans') reveals two chromosomes and a selective capacity to utilize plant glucans.</title>
        <authorList>
            <consortium name="NISC Comparative Sequencing Program"/>
            <person name="Wegmann U."/>
            <person name="Louis P."/>
            <person name="Goesmann A."/>
            <person name="Henrissat B."/>
            <person name="Duncan S.H."/>
            <person name="Flint H.J."/>
        </authorList>
    </citation>
    <scope>NUCLEOTIDE SEQUENCE</scope>
    <source>
        <strain evidence="1">VKM Ac-1246</strain>
    </source>
</reference>
<sequence length="79" mass="8718">MRLLLDENLSEKLVPLLEAADHDATAPSFVLIRRLIGRRVPEIASVIVDNLEDVEADLLAGAVVVFGDETMRIRRLPIG</sequence>
<keyword evidence="2" id="KW-1185">Reference proteome</keyword>